<dbReference type="EMBL" id="CAICTM010002152">
    <property type="protein sequence ID" value="CAB9528131.1"/>
    <property type="molecule type" value="Genomic_DNA"/>
</dbReference>
<keyword evidence="8 10" id="KW-0472">Membrane</keyword>
<dbReference type="SMART" id="SM00382">
    <property type="entry name" value="AAA"/>
    <property type="match status" value="2"/>
</dbReference>
<comment type="similarity">
    <text evidence="2">Belongs to the ABC transporter superfamily. ABCG family. PDR (TC 3.A.1.205) subfamily.</text>
</comment>
<evidence type="ECO:0000256" key="1">
    <source>
        <dbReference type="ARBA" id="ARBA00004141"/>
    </source>
</evidence>
<feature type="transmembrane region" description="Helical" evidence="10">
    <location>
        <begin position="841"/>
        <end position="862"/>
    </location>
</feature>
<name>A0A9N8HW86_9STRA</name>
<keyword evidence="4 10" id="KW-0812">Transmembrane</keyword>
<dbReference type="InterPro" id="IPR013525">
    <property type="entry name" value="ABC2_TM"/>
</dbReference>
<dbReference type="Gene3D" id="3.40.50.300">
    <property type="entry name" value="P-loop containing nucleotide triphosphate hydrolases"/>
    <property type="match status" value="2"/>
</dbReference>
<dbReference type="GO" id="GO:0005524">
    <property type="term" value="F:ATP binding"/>
    <property type="evidence" value="ECO:0007669"/>
    <property type="project" value="UniProtKB-KW"/>
</dbReference>
<feature type="transmembrane region" description="Helical" evidence="10">
    <location>
        <begin position="1321"/>
        <end position="1339"/>
    </location>
</feature>
<keyword evidence="3" id="KW-0813">Transport</keyword>
<dbReference type="Pfam" id="PF01061">
    <property type="entry name" value="ABC2_membrane"/>
    <property type="match status" value="2"/>
</dbReference>
<dbReference type="Proteomes" id="UP001153069">
    <property type="component" value="Unassembled WGS sequence"/>
</dbReference>
<dbReference type="OrthoDB" id="66620at2759"/>
<comment type="subcellular location">
    <subcellularLocation>
        <location evidence="1">Membrane</location>
        <topology evidence="1">Multi-pass membrane protein</topology>
    </subcellularLocation>
</comment>
<dbReference type="GO" id="GO:0016887">
    <property type="term" value="F:ATP hydrolysis activity"/>
    <property type="evidence" value="ECO:0007669"/>
    <property type="project" value="InterPro"/>
</dbReference>
<evidence type="ECO:0000313" key="13">
    <source>
        <dbReference type="Proteomes" id="UP001153069"/>
    </source>
</evidence>
<feature type="transmembrane region" description="Helical" evidence="10">
    <location>
        <begin position="1485"/>
        <end position="1506"/>
    </location>
</feature>
<sequence length="1511" mass="168860">MSDYMGSNPIAAPSGGHEVHYDFDQGESKVMETEDAVVAVGEEEVDHAVAVKFNDDEEEPEPRGQEDSNNNNKKKKANGRKKRRRDHLRSLIIENKAMQKYTSYKVLQMSTNGSVNTQDTAVNEMIKTENDAKQTVDDRVKFITQKLVSQVKYTFPIEVRISNLTFTAEMDPSAQKIKTVYNSSPVYKMTHWFRSITKGEPSKPQKVTRTILDNINLVLHPGKMYLLLGSPGSGKSSLLKAIAGRLVDNGKTLQLKGHIAYNGKTMHDKTQFHIENACAYIDQLDRHAARLSVEETFEFAYQCKTGGVPPPESLERSIEKNNGKDSEHGNNNSKDNNNNNIPKPNLKRGLSQHSADSVLGDLRSEQLTGLPNYAGPPISRVTLGLEMLGLTSVKDTFVGDENVRGVSGGQRRRVTVGEMIMDRTPLLCGDEISTGLDAASTYDMVDLMTYYGRLQKSCRVIALLQPSPETVSLFDEVLVLAEGKLLYAGPIETVQEYFENLGYHPPDQMDVADFLQILSTPDAGALWTAPEGIQQAQAYTVDELADLFQKSSHNQQILDDLQAPQEHTWDITDKDGNQAETAFLAYWPGVRNKYANTFPRSVWLNIKRSLVLWIRDRRVLIANFCKNAIMGISVGGVFWQTQDVVSILGVLFQSMLFIMLGASTAAPALVDDRVIFKKHYEANFFSAYPFVIGRTISQMPQTLMDIITFGSILYFMVGLHLSFENYAIFICILFSFAIVINQLMAVFAAGASSKATVQVVSAIILLFCILFGGFIVPPIVIPKYYVWIYWWNPFAWAYRALLVLEFRTSDWDDADKILTSVGFVYGPDETPFGREWVGYGFAYMLATFVFYLILTAICLGYAATNSGGGGRPDSPEDMEGDEDEEDEQVDIPFVPLTMSFEDICYDVNASTGKDLLRLLTDVNGVLPCGRMCALMGSSGAGKTTLMDVIAMRKNTGIVSGNVYLNGFPQELLSFRRASGYVEQFDVQSPELTVKETILYSARLRLDPEKVKDDSSKVAFVNQLLKILELWSFRDSLVGTSEEGGLSFEQKKRLSIAVELAASPSIIFLDEPTSGLDARSAALVVKLLRKIASQGRTICATIHQPSSAVFEMFDDLLLLKKGGKVVYFGELGDESKSLIKYFEDRGARPIDIGENPANWVLTVMSSGDREFDVEYLESKQYQDTKEMLSSLRVDPDPEKMIQYEEEYATSAGTRSRLTNNRLTTIYWRSPNYNLSRILVSAVIAVIMSSVLVRDRNKDVFSETNMRAQFAVIFLSFIIVGIMSIFSVLPVMLSIRDMFYRHRASGMIGSGSLGWALGTAEKWFIIASSIMFVLIFLSVSYDGNQDLRGRIEFWGFFTFNLALYSYFGQAFVCFFKPMATAQILSSVFIGLNNFFSGLIVRPQFMTGLFEITYWITPGHYVYEGMITSLYDGDTRTVIAEAGSEFYFDIDCPSKNLTVGEDCTGTVDEYMSSFFGGKFQKDHGARNLIILGCILVMARVMTFMALHYINFSAT</sequence>
<evidence type="ECO:0000256" key="3">
    <source>
        <dbReference type="ARBA" id="ARBA00022448"/>
    </source>
</evidence>
<dbReference type="PROSITE" id="PS00211">
    <property type="entry name" value="ABC_TRANSPORTER_1"/>
    <property type="match status" value="1"/>
</dbReference>
<dbReference type="Pfam" id="PF19055">
    <property type="entry name" value="ABC2_membrane_7"/>
    <property type="match status" value="2"/>
</dbReference>
<keyword evidence="13" id="KW-1185">Reference proteome</keyword>
<feature type="domain" description="ABC transporter" evidence="11">
    <location>
        <begin position="898"/>
        <end position="1146"/>
    </location>
</feature>
<protein>
    <submittedName>
        <fullName evidence="12">Pleiotropic ABC efflux transporter of multiple drugs CDR1</fullName>
    </submittedName>
</protein>
<evidence type="ECO:0000256" key="2">
    <source>
        <dbReference type="ARBA" id="ARBA00006012"/>
    </source>
</evidence>
<dbReference type="InterPro" id="IPR034003">
    <property type="entry name" value="ABCG_PDR_2"/>
</dbReference>
<feature type="transmembrane region" description="Helical" evidence="10">
    <location>
        <begin position="759"/>
        <end position="781"/>
    </location>
</feature>
<dbReference type="Pfam" id="PF00005">
    <property type="entry name" value="ABC_tran"/>
    <property type="match status" value="2"/>
</dbReference>
<feature type="transmembrane region" description="Helical" evidence="10">
    <location>
        <begin position="1233"/>
        <end position="1251"/>
    </location>
</feature>
<feature type="compositionally biased region" description="Acidic residues" evidence="9">
    <location>
        <begin position="875"/>
        <end position="886"/>
    </location>
</feature>
<evidence type="ECO:0000256" key="6">
    <source>
        <dbReference type="ARBA" id="ARBA00022840"/>
    </source>
</evidence>
<feature type="compositionally biased region" description="Basic and acidic residues" evidence="9">
    <location>
        <begin position="313"/>
        <end position="328"/>
    </location>
</feature>
<feature type="transmembrane region" description="Helical" evidence="10">
    <location>
        <begin position="645"/>
        <end position="670"/>
    </location>
</feature>
<feature type="compositionally biased region" description="Low complexity" evidence="9">
    <location>
        <begin position="330"/>
        <end position="344"/>
    </location>
</feature>
<feature type="domain" description="ABC transporter" evidence="11">
    <location>
        <begin position="191"/>
        <end position="507"/>
    </location>
</feature>
<evidence type="ECO:0000256" key="4">
    <source>
        <dbReference type="ARBA" id="ARBA00022692"/>
    </source>
</evidence>
<accession>A0A9N8HW86</accession>
<evidence type="ECO:0000259" key="11">
    <source>
        <dbReference type="PROSITE" id="PS50893"/>
    </source>
</evidence>
<dbReference type="CDD" id="cd03232">
    <property type="entry name" value="ABCG_PDR_domain2"/>
    <property type="match status" value="1"/>
</dbReference>
<dbReference type="InterPro" id="IPR003593">
    <property type="entry name" value="AAA+_ATPase"/>
</dbReference>
<dbReference type="InterPro" id="IPR043926">
    <property type="entry name" value="ABCG_dom"/>
</dbReference>
<evidence type="ECO:0000313" key="12">
    <source>
        <dbReference type="EMBL" id="CAB9528131.1"/>
    </source>
</evidence>
<evidence type="ECO:0000256" key="8">
    <source>
        <dbReference type="ARBA" id="ARBA00023136"/>
    </source>
</evidence>
<feature type="compositionally biased region" description="Basic and acidic residues" evidence="9">
    <location>
        <begin position="17"/>
        <end position="27"/>
    </location>
</feature>
<keyword evidence="6" id="KW-0067">ATP-binding</keyword>
<dbReference type="InterPro" id="IPR017871">
    <property type="entry name" value="ABC_transporter-like_CS"/>
</dbReference>
<feature type="compositionally biased region" description="Basic residues" evidence="9">
    <location>
        <begin position="72"/>
        <end position="87"/>
    </location>
</feature>
<dbReference type="GO" id="GO:0140359">
    <property type="term" value="F:ABC-type transporter activity"/>
    <property type="evidence" value="ECO:0007669"/>
    <property type="project" value="InterPro"/>
</dbReference>
<feature type="region of interest" description="Disordered" evidence="9">
    <location>
        <begin position="308"/>
        <end position="353"/>
    </location>
</feature>
<feature type="transmembrane region" description="Helical" evidence="10">
    <location>
        <begin position="1376"/>
        <end position="1398"/>
    </location>
</feature>
<keyword evidence="5" id="KW-0547">Nucleotide-binding</keyword>
<reference evidence="12" key="1">
    <citation type="submission" date="2020-06" db="EMBL/GenBank/DDBJ databases">
        <authorList>
            <consortium name="Plant Systems Biology data submission"/>
        </authorList>
    </citation>
    <scope>NUCLEOTIDE SEQUENCE</scope>
    <source>
        <strain evidence="12">D6</strain>
    </source>
</reference>
<gene>
    <name evidence="12" type="ORF">SEMRO_2154_G316800.1</name>
</gene>
<evidence type="ECO:0000256" key="10">
    <source>
        <dbReference type="SAM" id="Phobius"/>
    </source>
</evidence>
<proteinExistence type="inferred from homology"/>
<dbReference type="InterPro" id="IPR027417">
    <property type="entry name" value="P-loop_NTPase"/>
</dbReference>
<evidence type="ECO:0000256" key="7">
    <source>
        <dbReference type="ARBA" id="ARBA00022989"/>
    </source>
</evidence>
<dbReference type="PROSITE" id="PS50893">
    <property type="entry name" value="ABC_TRANSPORTER_2"/>
    <property type="match status" value="2"/>
</dbReference>
<feature type="transmembrane region" description="Helical" evidence="10">
    <location>
        <begin position="1351"/>
        <end position="1370"/>
    </location>
</feature>
<feature type="transmembrane region" description="Helical" evidence="10">
    <location>
        <begin position="702"/>
        <end position="721"/>
    </location>
</feature>
<dbReference type="PANTHER" id="PTHR19241">
    <property type="entry name" value="ATP-BINDING CASSETTE TRANSPORTER"/>
    <property type="match status" value="1"/>
</dbReference>
<evidence type="ECO:0000256" key="5">
    <source>
        <dbReference type="ARBA" id="ARBA00022741"/>
    </source>
</evidence>
<evidence type="ECO:0000256" key="9">
    <source>
        <dbReference type="SAM" id="MobiDB-lite"/>
    </source>
</evidence>
<feature type="region of interest" description="Disordered" evidence="9">
    <location>
        <begin position="866"/>
        <end position="886"/>
    </location>
</feature>
<feature type="region of interest" description="Disordered" evidence="9">
    <location>
        <begin position="43"/>
        <end position="88"/>
    </location>
</feature>
<dbReference type="GO" id="GO:0016020">
    <property type="term" value="C:membrane"/>
    <property type="evidence" value="ECO:0007669"/>
    <property type="project" value="UniProtKB-SubCell"/>
</dbReference>
<dbReference type="InterPro" id="IPR003439">
    <property type="entry name" value="ABC_transporter-like_ATP-bd"/>
</dbReference>
<organism evidence="12 13">
    <name type="scientific">Seminavis robusta</name>
    <dbReference type="NCBI Taxonomy" id="568900"/>
    <lineage>
        <taxon>Eukaryota</taxon>
        <taxon>Sar</taxon>
        <taxon>Stramenopiles</taxon>
        <taxon>Ochrophyta</taxon>
        <taxon>Bacillariophyta</taxon>
        <taxon>Bacillariophyceae</taxon>
        <taxon>Bacillariophycidae</taxon>
        <taxon>Naviculales</taxon>
        <taxon>Naviculaceae</taxon>
        <taxon>Seminavis</taxon>
    </lineage>
</organism>
<feature type="transmembrane region" description="Helical" evidence="10">
    <location>
        <begin position="619"/>
        <end position="639"/>
    </location>
</feature>
<feature type="region of interest" description="Disordered" evidence="9">
    <location>
        <begin position="1"/>
        <end position="27"/>
    </location>
</feature>
<keyword evidence="7 10" id="KW-1133">Transmembrane helix</keyword>
<feature type="transmembrane region" description="Helical" evidence="10">
    <location>
        <begin position="1271"/>
        <end position="1291"/>
    </location>
</feature>
<comment type="caution">
    <text evidence="12">The sequence shown here is derived from an EMBL/GenBank/DDBJ whole genome shotgun (WGS) entry which is preliminary data.</text>
</comment>
<feature type="transmembrane region" description="Helical" evidence="10">
    <location>
        <begin position="727"/>
        <end position="747"/>
    </location>
</feature>
<dbReference type="SUPFAM" id="SSF52540">
    <property type="entry name" value="P-loop containing nucleoside triphosphate hydrolases"/>
    <property type="match status" value="2"/>
</dbReference>